<evidence type="ECO:0000256" key="2">
    <source>
        <dbReference type="ARBA" id="ARBA00022556"/>
    </source>
</evidence>
<gene>
    <name evidence="7" type="primary">lpxD</name>
    <name evidence="9" type="ORF">A8C75_02935</name>
</gene>
<dbReference type="GO" id="GO:0016410">
    <property type="term" value="F:N-acyltransferase activity"/>
    <property type="evidence" value="ECO:0007669"/>
    <property type="project" value="InterPro"/>
</dbReference>
<evidence type="ECO:0000256" key="5">
    <source>
        <dbReference type="ARBA" id="ARBA00023098"/>
    </source>
</evidence>
<keyword evidence="2 7" id="KW-0441">Lipid A biosynthesis</keyword>
<comment type="catalytic activity">
    <reaction evidence="7">
        <text>a UDP-3-O-[(3R)-3-hydroxyacyl]-alpha-D-glucosamine + a (3R)-hydroxyacyl-[ACP] = a UDP-2-N,3-O-bis[(3R)-3-hydroxyacyl]-alpha-D-glucosamine + holo-[ACP] + H(+)</text>
        <dbReference type="Rhea" id="RHEA:53836"/>
        <dbReference type="Rhea" id="RHEA-COMP:9685"/>
        <dbReference type="Rhea" id="RHEA-COMP:9945"/>
        <dbReference type="ChEBI" id="CHEBI:15378"/>
        <dbReference type="ChEBI" id="CHEBI:64479"/>
        <dbReference type="ChEBI" id="CHEBI:78827"/>
        <dbReference type="ChEBI" id="CHEBI:137740"/>
        <dbReference type="ChEBI" id="CHEBI:137748"/>
        <dbReference type="EC" id="2.3.1.191"/>
    </reaction>
</comment>
<feature type="domain" description="UDP-3-O-[3-hydroxymyristoyl] glucosamine N-acyltransferase non-repeat region" evidence="8">
    <location>
        <begin position="25"/>
        <end position="92"/>
    </location>
</feature>
<accession>A0A1A9EUX1</accession>
<dbReference type="CDD" id="cd03352">
    <property type="entry name" value="LbH_LpxD"/>
    <property type="match status" value="1"/>
</dbReference>
<dbReference type="InterPro" id="IPR001451">
    <property type="entry name" value="Hexapep"/>
</dbReference>
<dbReference type="Proteomes" id="UP000078070">
    <property type="component" value="Chromosome"/>
</dbReference>
<comment type="similarity">
    <text evidence="7">Belongs to the transferase hexapeptide repeat family. LpxD subfamily.</text>
</comment>
<dbReference type="OrthoDB" id="9784739at2"/>
<keyword evidence="10" id="KW-1185">Reference proteome</keyword>
<evidence type="ECO:0000313" key="10">
    <source>
        <dbReference type="Proteomes" id="UP000078070"/>
    </source>
</evidence>
<dbReference type="EMBL" id="CP015839">
    <property type="protein sequence ID" value="ANG61530.1"/>
    <property type="molecule type" value="Genomic_DNA"/>
</dbReference>
<dbReference type="InterPro" id="IPR018357">
    <property type="entry name" value="Hexapep_transf_CS"/>
</dbReference>
<dbReference type="Gene3D" id="2.160.10.10">
    <property type="entry name" value="Hexapeptide repeat proteins"/>
    <property type="match status" value="1"/>
</dbReference>
<dbReference type="AlphaFoldDB" id="A0A1A9EUX1"/>
<comment type="pathway">
    <text evidence="7">Bacterial outer membrane biogenesis; LPS lipid A biosynthesis.</text>
</comment>
<dbReference type="GO" id="GO:0009245">
    <property type="term" value="P:lipid A biosynthetic process"/>
    <property type="evidence" value="ECO:0007669"/>
    <property type="project" value="UniProtKB-UniRule"/>
</dbReference>
<keyword evidence="4 7" id="KW-0677">Repeat</keyword>
<organism evidence="9 10">
    <name type="scientific">Marinobacterium aestuarii</name>
    <dbReference type="NCBI Taxonomy" id="1821621"/>
    <lineage>
        <taxon>Bacteria</taxon>
        <taxon>Pseudomonadati</taxon>
        <taxon>Pseudomonadota</taxon>
        <taxon>Gammaproteobacteria</taxon>
        <taxon>Oceanospirillales</taxon>
        <taxon>Oceanospirillaceae</taxon>
        <taxon>Marinobacterium</taxon>
    </lineage>
</organism>
<dbReference type="PANTHER" id="PTHR43378">
    <property type="entry name" value="UDP-3-O-ACYLGLUCOSAMINE N-ACYLTRANSFERASE"/>
    <property type="match status" value="1"/>
</dbReference>
<dbReference type="PANTHER" id="PTHR43378:SF2">
    <property type="entry name" value="UDP-3-O-ACYLGLUCOSAMINE N-ACYLTRANSFERASE 1, MITOCHONDRIAL-RELATED"/>
    <property type="match status" value="1"/>
</dbReference>
<proteinExistence type="inferred from homology"/>
<dbReference type="NCBIfam" id="NF002060">
    <property type="entry name" value="PRK00892.1"/>
    <property type="match status" value="1"/>
</dbReference>
<evidence type="ECO:0000259" key="8">
    <source>
        <dbReference type="Pfam" id="PF04613"/>
    </source>
</evidence>
<dbReference type="InterPro" id="IPR020573">
    <property type="entry name" value="UDP_GlcNAc_AcTrfase_non-rep"/>
</dbReference>
<reference evidence="9 10" key="2">
    <citation type="journal article" date="2018" name="Int. J. Syst. Evol. Microbiol.">
        <title>Marinobacterium aestuarii sp. nov., a benzene-degrading marine bacterium isolated from estuary sediment.</title>
        <authorList>
            <person name="Bae S.S."/>
            <person name="Jung J."/>
            <person name="Chung D."/>
            <person name="Baek K."/>
        </authorList>
    </citation>
    <scope>NUCLEOTIDE SEQUENCE [LARGE SCALE GENOMIC DNA]</scope>
    <source>
        <strain evidence="9 10">ST58-10</strain>
    </source>
</reference>
<dbReference type="UniPathway" id="UPA00973"/>
<evidence type="ECO:0000256" key="7">
    <source>
        <dbReference type="HAMAP-Rule" id="MF_00523"/>
    </source>
</evidence>
<dbReference type="Gene3D" id="3.40.1390.10">
    <property type="entry name" value="MurE/MurF, N-terminal domain"/>
    <property type="match status" value="1"/>
</dbReference>
<comment type="function">
    <text evidence="7">Catalyzes the N-acylation of UDP-3-O-acylglucosamine using 3-hydroxyacyl-ACP as the acyl donor. Is involved in the biosynthesis of lipid A, a phosphorylated glycolipid that anchors the lipopolysaccharide to the outer membrane of the cell.</text>
</comment>
<reference evidence="10" key="1">
    <citation type="submission" date="2016-05" db="EMBL/GenBank/DDBJ databases">
        <authorList>
            <person name="Baek K."/>
            <person name="Yang S.-J."/>
        </authorList>
    </citation>
    <scope>NUCLEOTIDE SEQUENCE [LARGE SCALE GENOMIC DNA]</scope>
    <source>
        <strain evidence="10">ST58-10</strain>
    </source>
</reference>
<dbReference type="SUPFAM" id="SSF51161">
    <property type="entry name" value="Trimeric LpxA-like enzymes"/>
    <property type="match status" value="1"/>
</dbReference>
<dbReference type="HAMAP" id="MF_00523">
    <property type="entry name" value="LpxD"/>
    <property type="match status" value="1"/>
</dbReference>
<dbReference type="PROSITE" id="PS00101">
    <property type="entry name" value="HEXAPEP_TRANSFERASES"/>
    <property type="match status" value="1"/>
</dbReference>
<dbReference type="InterPro" id="IPR007691">
    <property type="entry name" value="LpxD"/>
</dbReference>
<dbReference type="Pfam" id="PF00132">
    <property type="entry name" value="Hexapep"/>
    <property type="match status" value="2"/>
</dbReference>
<keyword evidence="5 7" id="KW-0443">Lipid metabolism</keyword>
<dbReference type="GO" id="GO:0016020">
    <property type="term" value="C:membrane"/>
    <property type="evidence" value="ECO:0007669"/>
    <property type="project" value="GOC"/>
</dbReference>
<dbReference type="Gene3D" id="1.20.5.170">
    <property type="match status" value="1"/>
</dbReference>
<evidence type="ECO:0000256" key="3">
    <source>
        <dbReference type="ARBA" id="ARBA00022679"/>
    </source>
</evidence>
<protein>
    <recommendedName>
        <fullName evidence="7">UDP-3-O-acylglucosamine N-acyltransferase</fullName>
        <ecNumber evidence="7">2.3.1.191</ecNumber>
    </recommendedName>
</protein>
<evidence type="ECO:0000256" key="4">
    <source>
        <dbReference type="ARBA" id="ARBA00022737"/>
    </source>
</evidence>
<evidence type="ECO:0000256" key="1">
    <source>
        <dbReference type="ARBA" id="ARBA00022516"/>
    </source>
</evidence>
<dbReference type="NCBIfam" id="TIGR01853">
    <property type="entry name" value="lipid_A_lpxD"/>
    <property type="match status" value="1"/>
</dbReference>
<keyword evidence="3 7" id="KW-0808">Transferase</keyword>
<evidence type="ECO:0000313" key="9">
    <source>
        <dbReference type="EMBL" id="ANG61530.1"/>
    </source>
</evidence>
<keyword evidence="1 7" id="KW-0444">Lipid biosynthesis</keyword>
<feature type="active site" description="Proton acceptor" evidence="7">
    <location>
        <position position="242"/>
    </location>
</feature>
<dbReference type="EC" id="2.3.1.191" evidence="7"/>
<sequence length="350" mass="36174">MAATRTIRLQDIADLIGGEVQGDPDYRVSGLATLQSAGPGQLSFFANGRYLPQLRASQAGAVLVRAEHLDSVSQVAILVDDPYLAYARVSQLFDWRSELLPGVHPTAVLAADVQLDPGAEIGAQAVIGAGSVIAAGAFIGAHAVIGASCRIGENSRVEAGVVLYDSVTLGARCIVHSGAVLGADGFGFAPESGRWVKICQLGGVTVGDDVEIGAGTTIDRGALDDTFIGDGVKLDNQIQIAHNVHIGADTAIAGGTAVAGSTKIGERCTIAGLSGITGHLTIAAGTHITAMSLVSKSISQPGAYSSGTGLQPHQSWKRNVVRFKQLDELARRVAKLEQTIELNSIEGHKE</sequence>
<comment type="subunit">
    <text evidence="7">Homotrimer.</text>
</comment>
<evidence type="ECO:0000256" key="6">
    <source>
        <dbReference type="ARBA" id="ARBA00023315"/>
    </source>
</evidence>
<dbReference type="InterPro" id="IPR011004">
    <property type="entry name" value="Trimer_LpxA-like_sf"/>
</dbReference>
<dbReference type="KEGG" id="mars:A8C75_02935"/>
<dbReference type="Pfam" id="PF04613">
    <property type="entry name" value="LpxD"/>
    <property type="match status" value="1"/>
</dbReference>
<dbReference type="GO" id="GO:0103118">
    <property type="term" value="F:UDP-3-O-[(3R)-3-hydroxyacyl]-glucosamine N-acyltransferase activity"/>
    <property type="evidence" value="ECO:0007669"/>
    <property type="project" value="UniProtKB-EC"/>
</dbReference>
<dbReference type="RefSeq" id="WP_067377886.1">
    <property type="nucleotide sequence ID" value="NZ_CP015839.1"/>
</dbReference>
<dbReference type="Pfam" id="PF14602">
    <property type="entry name" value="Hexapep_2"/>
    <property type="match status" value="1"/>
</dbReference>
<dbReference type="STRING" id="1821621.A8C75_02935"/>
<keyword evidence="6 7" id="KW-0012">Acyltransferase</keyword>
<name>A0A1A9EUX1_9GAMM</name>